<keyword evidence="2" id="KW-1133">Transmembrane helix</keyword>
<sequence length="81" mass="9546">MMMIDGNDGDGDDDDDDDDAADDDDNDDDDDDDDDDDNVFFFFFAKFWMFKLFTIRIMKLIPKLKCYYQSLTSYLDLILIL</sequence>
<dbReference type="GeneID" id="31251634"/>
<evidence type="ECO:0000313" key="3">
    <source>
        <dbReference type="EMBL" id="EJD75515.1"/>
    </source>
</evidence>
<dbReference type="CTD" id="31251634"/>
<feature type="compositionally biased region" description="Acidic residues" evidence="1">
    <location>
        <begin position="7"/>
        <end position="34"/>
    </location>
</feature>
<dbReference type="InParanoid" id="A0A1S0UIW0"/>
<dbReference type="RefSeq" id="XP_020306376.1">
    <property type="nucleotide sequence ID" value="XM_020450003.1"/>
</dbReference>
<dbReference type="KEGG" id="loa:LOAG_17345"/>
<reference evidence="3" key="1">
    <citation type="submission" date="2012-04" db="EMBL/GenBank/DDBJ databases">
        <title>The Genome Sequence of Loa loa.</title>
        <authorList>
            <consortium name="The Broad Institute Genome Sequencing Platform"/>
            <consortium name="Broad Institute Genome Sequencing Center for Infectious Disease"/>
            <person name="Nutman T.B."/>
            <person name="Fink D.L."/>
            <person name="Russ C."/>
            <person name="Young S."/>
            <person name="Zeng Q."/>
            <person name="Gargeya S."/>
            <person name="Alvarado L."/>
            <person name="Berlin A."/>
            <person name="Chapman S.B."/>
            <person name="Chen Z."/>
            <person name="Freedman E."/>
            <person name="Gellesch M."/>
            <person name="Goldberg J."/>
            <person name="Griggs A."/>
            <person name="Gujja S."/>
            <person name="Heilman E.R."/>
            <person name="Heiman D."/>
            <person name="Howarth C."/>
            <person name="Mehta T."/>
            <person name="Neiman D."/>
            <person name="Pearson M."/>
            <person name="Roberts A."/>
            <person name="Saif S."/>
            <person name="Shea T."/>
            <person name="Shenoy N."/>
            <person name="Sisk P."/>
            <person name="Stolte C."/>
            <person name="Sykes S."/>
            <person name="White J."/>
            <person name="Yandava C."/>
            <person name="Haas B."/>
            <person name="Henn M.R."/>
            <person name="Nusbaum C."/>
            <person name="Birren B."/>
        </authorList>
    </citation>
    <scope>NUCLEOTIDE SEQUENCE [LARGE SCALE GENOMIC DNA]</scope>
</reference>
<proteinExistence type="predicted"/>
<evidence type="ECO:0000256" key="2">
    <source>
        <dbReference type="SAM" id="Phobius"/>
    </source>
</evidence>
<dbReference type="EMBL" id="JH712129">
    <property type="protein sequence ID" value="EJD75515.1"/>
    <property type="molecule type" value="Genomic_DNA"/>
</dbReference>
<organism evidence="3">
    <name type="scientific">Loa loa</name>
    <name type="common">Eye worm</name>
    <name type="synonym">Filaria loa</name>
    <dbReference type="NCBI Taxonomy" id="7209"/>
    <lineage>
        <taxon>Eukaryota</taxon>
        <taxon>Metazoa</taxon>
        <taxon>Ecdysozoa</taxon>
        <taxon>Nematoda</taxon>
        <taxon>Chromadorea</taxon>
        <taxon>Rhabditida</taxon>
        <taxon>Spirurina</taxon>
        <taxon>Spiruromorpha</taxon>
        <taxon>Filarioidea</taxon>
        <taxon>Onchocercidae</taxon>
        <taxon>Loa</taxon>
    </lineage>
</organism>
<protein>
    <submittedName>
        <fullName evidence="3">Uncharacterized protein</fullName>
    </submittedName>
</protein>
<accession>A0A1S0UIW0</accession>
<keyword evidence="2" id="KW-0812">Transmembrane</keyword>
<keyword evidence="2" id="KW-0472">Membrane</keyword>
<name>A0A1S0UIW0_LOALO</name>
<feature type="transmembrane region" description="Helical" evidence="2">
    <location>
        <begin position="39"/>
        <end position="58"/>
    </location>
</feature>
<evidence type="ECO:0000256" key="1">
    <source>
        <dbReference type="SAM" id="MobiDB-lite"/>
    </source>
</evidence>
<dbReference type="AlphaFoldDB" id="A0A1S0UIW0"/>
<gene>
    <name evidence="3" type="ORF">LOAG_17345</name>
</gene>
<feature type="region of interest" description="Disordered" evidence="1">
    <location>
        <begin position="1"/>
        <end position="34"/>
    </location>
</feature>